<dbReference type="EMBL" id="KN716166">
    <property type="protein sequence ID" value="KJH52380.1"/>
    <property type="molecule type" value="Genomic_DNA"/>
</dbReference>
<keyword evidence="1" id="KW-0472">Membrane</keyword>
<gene>
    <name evidence="2" type="ORF">DICVIV_01472</name>
</gene>
<feature type="transmembrane region" description="Helical" evidence="1">
    <location>
        <begin position="85"/>
        <end position="107"/>
    </location>
</feature>
<protein>
    <submittedName>
        <fullName evidence="2">Uncharacterized protein</fullName>
    </submittedName>
</protein>
<dbReference type="STRING" id="29172.A0A0D8Y6N1"/>
<reference evidence="3" key="2">
    <citation type="journal article" date="2016" name="Sci. Rep.">
        <title>Dictyocaulus viviparus genome, variome and transcriptome elucidate lungworm biology and support future intervention.</title>
        <authorList>
            <person name="McNulty S.N."/>
            <person name="Strube C."/>
            <person name="Rosa B.A."/>
            <person name="Martin J.C."/>
            <person name="Tyagi R."/>
            <person name="Choi Y.J."/>
            <person name="Wang Q."/>
            <person name="Hallsworth Pepin K."/>
            <person name="Zhang X."/>
            <person name="Ozersky P."/>
            <person name="Wilson R.K."/>
            <person name="Sternberg P.W."/>
            <person name="Gasser R.B."/>
            <person name="Mitreva M."/>
        </authorList>
    </citation>
    <scope>NUCLEOTIDE SEQUENCE [LARGE SCALE GENOMIC DNA]</scope>
    <source>
        <strain evidence="3">HannoverDv2000</strain>
    </source>
</reference>
<dbReference type="Proteomes" id="UP000053766">
    <property type="component" value="Unassembled WGS sequence"/>
</dbReference>
<dbReference type="Pfam" id="PF09773">
    <property type="entry name" value="Meckelin"/>
    <property type="match status" value="1"/>
</dbReference>
<evidence type="ECO:0000313" key="2">
    <source>
        <dbReference type="EMBL" id="KJH52380.1"/>
    </source>
</evidence>
<evidence type="ECO:0000313" key="3">
    <source>
        <dbReference type="Proteomes" id="UP000053766"/>
    </source>
</evidence>
<dbReference type="PANTHER" id="PTHR21274:SF0">
    <property type="entry name" value="MECKELIN"/>
    <property type="match status" value="1"/>
</dbReference>
<name>A0A0D8Y6N1_DICVI</name>
<dbReference type="InterPro" id="IPR019170">
    <property type="entry name" value="Meckelin"/>
</dbReference>
<dbReference type="PANTHER" id="PTHR21274">
    <property type="entry name" value="MECKELIN"/>
    <property type="match status" value="1"/>
</dbReference>
<dbReference type="AlphaFoldDB" id="A0A0D8Y6N1"/>
<proteinExistence type="predicted"/>
<reference evidence="2 3" key="1">
    <citation type="submission" date="2013-11" db="EMBL/GenBank/DDBJ databases">
        <title>Draft genome of the bovine lungworm Dictyocaulus viviparus.</title>
        <authorList>
            <person name="Mitreva M."/>
        </authorList>
    </citation>
    <scope>NUCLEOTIDE SEQUENCE [LARGE SCALE GENOMIC DNA]</scope>
    <source>
        <strain evidence="2 3">HannoverDv2000</strain>
    </source>
</reference>
<sequence length="198" mass="23001">MAVLSPLSILWAAVKAYSWGRRSGKATLLDTTTLLQFLLYVSSVLADVFFVVITAMSCWITFAYKLQTYPFYSILNDDQEWTMMAYLIVTLFLKFISLIHTTIHMILQEIFFIDWERSQIIEDNQQMQPISRDVQKDRKELPVVVWRKYLVANEWAELTCVRATSVSFQLLVVLLVLEAFHFMKFSIVQPGFGDGTYV</sequence>
<keyword evidence="3" id="KW-1185">Reference proteome</keyword>
<keyword evidence="1" id="KW-1133">Transmembrane helix</keyword>
<organism evidence="2 3">
    <name type="scientific">Dictyocaulus viviparus</name>
    <name type="common">Bovine lungworm</name>
    <dbReference type="NCBI Taxonomy" id="29172"/>
    <lineage>
        <taxon>Eukaryota</taxon>
        <taxon>Metazoa</taxon>
        <taxon>Ecdysozoa</taxon>
        <taxon>Nematoda</taxon>
        <taxon>Chromadorea</taxon>
        <taxon>Rhabditida</taxon>
        <taxon>Rhabditina</taxon>
        <taxon>Rhabditomorpha</taxon>
        <taxon>Strongyloidea</taxon>
        <taxon>Metastrongylidae</taxon>
        <taxon>Dictyocaulus</taxon>
    </lineage>
</organism>
<dbReference type="GO" id="GO:0036038">
    <property type="term" value="C:MKS complex"/>
    <property type="evidence" value="ECO:0007669"/>
    <property type="project" value="InterPro"/>
</dbReference>
<dbReference type="GO" id="GO:0060271">
    <property type="term" value="P:cilium assembly"/>
    <property type="evidence" value="ECO:0007669"/>
    <property type="project" value="InterPro"/>
</dbReference>
<accession>A0A0D8Y6N1</accession>
<keyword evidence="1" id="KW-0812">Transmembrane</keyword>
<evidence type="ECO:0000256" key="1">
    <source>
        <dbReference type="SAM" id="Phobius"/>
    </source>
</evidence>
<feature type="transmembrane region" description="Helical" evidence="1">
    <location>
        <begin position="40"/>
        <end position="64"/>
    </location>
</feature>
<dbReference type="OrthoDB" id="419138at2759"/>